<accession>A0A0D0C119</accession>
<organism evidence="1 2">
    <name type="scientific">Collybiopsis luxurians FD-317 M1</name>
    <dbReference type="NCBI Taxonomy" id="944289"/>
    <lineage>
        <taxon>Eukaryota</taxon>
        <taxon>Fungi</taxon>
        <taxon>Dikarya</taxon>
        <taxon>Basidiomycota</taxon>
        <taxon>Agaricomycotina</taxon>
        <taxon>Agaricomycetes</taxon>
        <taxon>Agaricomycetidae</taxon>
        <taxon>Agaricales</taxon>
        <taxon>Marasmiineae</taxon>
        <taxon>Omphalotaceae</taxon>
        <taxon>Collybiopsis</taxon>
        <taxon>Collybiopsis luxurians</taxon>
    </lineage>
</organism>
<dbReference type="SUPFAM" id="SSF48452">
    <property type="entry name" value="TPR-like"/>
    <property type="match status" value="1"/>
</dbReference>
<gene>
    <name evidence="1" type="ORF">GYMLUDRAFT_64839</name>
</gene>
<dbReference type="Gene3D" id="1.25.40.10">
    <property type="entry name" value="Tetratricopeptide repeat domain"/>
    <property type="match status" value="1"/>
</dbReference>
<dbReference type="EMBL" id="KN834864">
    <property type="protein sequence ID" value="KIK51387.1"/>
    <property type="molecule type" value="Genomic_DNA"/>
</dbReference>
<reference evidence="1 2" key="1">
    <citation type="submission" date="2014-04" db="EMBL/GenBank/DDBJ databases">
        <title>Evolutionary Origins and Diversification of the Mycorrhizal Mutualists.</title>
        <authorList>
            <consortium name="DOE Joint Genome Institute"/>
            <consortium name="Mycorrhizal Genomics Consortium"/>
            <person name="Kohler A."/>
            <person name="Kuo A."/>
            <person name="Nagy L.G."/>
            <person name="Floudas D."/>
            <person name="Copeland A."/>
            <person name="Barry K.W."/>
            <person name="Cichocki N."/>
            <person name="Veneault-Fourrey C."/>
            <person name="LaButti K."/>
            <person name="Lindquist E.A."/>
            <person name="Lipzen A."/>
            <person name="Lundell T."/>
            <person name="Morin E."/>
            <person name="Murat C."/>
            <person name="Riley R."/>
            <person name="Ohm R."/>
            <person name="Sun H."/>
            <person name="Tunlid A."/>
            <person name="Henrissat B."/>
            <person name="Grigoriev I.V."/>
            <person name="Hibbett D.S."/>
            <person name="Martin F."/>
        </authorList>
    </citation>
    <scope>NUCLEOTIDE SEQUENCE [LARGE SCALE GENOMIC DNA]</scope>
    <source>
        <strain evidence="1 2">FD-317 M1</strain>
    </source>
</reference>
<dbReference type="OrthoDB" id="3233825at2759"/>
<dbReference type="InterPro" id="IPR011990">
    <property type="entry name" value="TPR-like_helical_dom_sf"/>
</dbReference>
<evidence type="ECO:0000313" key="1">
    <source>
        <dbReference type="EMBL" id="KIK51387.1"/>
    </source>
</evidence>
<keyword evidence="2" id="KW-1185">Reference proteome</keyword>
<dbReference type="Proteomes" id="UP000053593">
    <property type="component" value="Unassembled WGS sequence"/>
</dbReference>
<protein>
    <submittedName>
        <fullName evidence="1">Uncharacterized protein</fullName>
    </submittedName>
</protein>
<sequence length="142" mass="16501">MGRVEDAQENLKQALAYNEEHQDRYGQVRTLNCLGDLLYMSTSKLDEVQEALNKALNTPQIARLCKSLGAVDMRMDRFQDAEVDLNKSLAYYKKLEDKFGQVRALWSLRDLYTRIYRFDDSKQALCNALVFYEEINDTSEQA</sequence>
<proteinExistence type="predicted"/>
<evidence type="ECO:0000313" key="2">
    <source>
        <dbReference type="Proteomes" id="UP000053593"/>
    </source>
</evidence>
<name>A0A0D0C119_9AGAR</name>
<dbReference type="HOGENOM" id="CLU_1816005_0_0_1"/>
<dbReference type="AlphaFoldDB" id="A0A0D0C119"/>